<organism evidence="1">
    <name type="scientific">Brassica oleracea</name>
    <name type="common">Wild cabbage</name>
    <dbReference type="NCBI Taxonomy" id="3712"/>
    <lineage>
        <taxon>Eukaryota</taxon>
        <taxon>Viridiplantae</taxon>
        <taxon>Streptophyta</taxon>
        <taxon>Embryophyta</taxon>
        <taxon>Tracheophyta</taxon>
        <taxon>Spermatophyta</taxon>
        <taxon>Magnoliopsida</taxon>
        <taxon>eudicotyledons</taxon>
        <taxon>Gunneridae</taxon>
        <taxon>Pentapetalae</taxon>
        <taxon>rosids</taxon>
        <taxon>malvids</taxon>
        <taxon>Brassicales</taxon>
        <taxon>Brassicaceae</taxon>
        <taxon>Brassiceae</taxon>
        <taxon>Brassica</taxon>
    </lineage>
</organism>
<sequence length="78" mass="8918">MKFVPAERGELLQRSTVKGIVKMISDNRAKKKMEKFRSRKAILVSQYISAACHTQFICKGHIAHPYKVQARILFSIAI</sequence>
<dbReference type="AlphaFoldDB" id="A0A3P6GSL0"/>
<accession>A0A3P6GSL0</accession>
<name>A0A3P6GSL0_BRAOL</name>
<proteinExistence type="predicted"/>
<gene>
    <name evidence="1" type="ORF">BOLC6T37914H</name>
</gene>
<reference evidence="1" key="1">
    <citation type="submission" date="2018-11" db="EMBL/GenBank/DDBJ databases">
        <authorList>
            <consortium name="Genoscope - CEA"/>
            <person name="William W."/>
        </authorList>
    </citation>
    <scope>NUCLEOTIDE SEQUENCE</scope>
</reference>
<evidence type="ECO:0000313" key="1">
    <source>
        <dbReference type="EMBL" id="VDD62461.1"/>
    </source>
</evidence>
<dbReference type="EMBL" id="LR031880">
    <property type="protein sequence ID" value="VDD62461.1"/>
    <property type="molecule type" value="Genomic_DNA"/>
</dbReference>
<protein>
    <submittedName>
        <fullName evidence="1">Uncharacterized protein</fullName>
    </submittedName>
</protein>